<evidence type="ECO:0000313" key="1">
    <source>
        <dbReference type="EMBL" id="QUN06814.1"/>
    </source>
</evidence>
<reference evidence="1 2" key="1">
    <citation type="submission" date="2021-04" db="EMBL/GenBank/DDBJ databases">
        <title>Novel species identification of genus Shewanella.</title>
        <authorList>
            <person name="Liu G."/>
        </authorList>
    </citation>
    <scope>NUCLEOTIDE SEQUENCE [LARGE SCALE GENOMIC DNA]</scope>
    <source>
        <strain evidence="1 2">FJAT-54481</strain>
    </source>
</reference>
<protein>
    <submittedName>
        <fullName evidence="1">DUF2947 domain-containing protein</fullName>
    </submittedName>
</protein>
<organism evidence="1 2">
    <name type="scientific">Shewanella yunxiaonensis</name>
    <dbReference type="NCBI Taxonomy" id="2829809"/>
    <lineage>
        <taxon>Bacteria</taxon>
        <taxon>Pseudomonadati</taxon>
        <taxon>Pseudomonadota</taxon>
        <taxon>Gammaproteobacteria</taxon>
        <taxon>Alteromonadales</taxon>
        <taxon>Shewanellaceae</taxon>
        <taxon>Shewanella</taxon>
    </lineage>
</organism>
<name>A0ABX7YX10_9GAMM</name>
<evidence type="ECO:0000313" key="2">
    <source>
        <dbReference type="Proteomes" id="UP000679575"/>
    </source>
</evidence>
<dbReference type="InterPro" id="IPR021334">
    <property type="entry name" value="DUF2947"/>
</dbReference>
<dbReference type="RefSeq" id="WP_212595823.1">
    <property type="nucleotide sequence ID" value="NZ_CP073587.1"/>
</dbReference>
<proteinExistence type="predicted"/>
<keyword evidence="2" id="KW-1185">Reference proteome</keyword>
<gene>
    <name evidence="1" type="ORF">KDN34_05010</name>
</gene>
<dbReference type="EMBL" id="CP073587">
    <property type="protein sequence ID" value="QUN06814.1"/>
    <property type="molecule type" value="Genomic_DNA"/>
</dbReference>
<dbReference type="Pfam" id="PF11163">
    <property type="entry name" value="DUF2947"/>
    <property type="match status" value="1"/>
</dbReference>
<dbReference type="Proteomes" id="UP000679575">
    <property type="component" value="Chromosome"/>
</dbReference>
<accession>A0ABX7YX10</accession>
<sequence>MSFSYIPLTEYRRQWIFNHHELLVPAIVREDIKPLTAKSSMEIWNRWISNKSSCAEQFTKGDWADRKSTWHHTDNWQSQWDSEQPDLPEALAQFIPWADDTRVYFCIEKYEVIETSWATFKQHWKCFLFCDDGPLLISNQHRQAVWFSQDGNYRLGLRS</sequence>